<dbReference type="GO" id="GO:0008930">
    <property type="term" value="F:methylthioadenosine nucleosidase activity"/>
    <property type="evidence" value="ECO:0007669"/>
    <property type="project" value="TreeGrafter"/>
</dbReference>
<sequence length="242" mass="24439">MMKEMKDTSAAVSTVISAAEAAEQPAEGRILIVTSVAAERDAVLRGLQHHSQYDVILGGVGVASAAARTARKLANDGSSNYRLVICAGIGGGFPGQAEIGSLVVASDIIAADLGAETPEGFSSLDELGFGSARIPVDAGLVAQVATALQAANLPARSGPVLTVATVTGTAATAAQLAERVHGAAVEAMEGYGVATAAQDFDLPVLELRAISNAVGPRNRAAWRIQEALDALEAASAVLVEVL</sequence>
<comment type="function">
    <text evidence="1">Catalyzes the hydrolysis of futalosine (FL) to dehypoxanthine futalosine (DHFL) and hypoxanthine, a step in the biosynthesis of menaquinone (MK, vitamin K2).</text>
</comment>
<dbReference type="HAMAP" id="MF_00991">
    <property type="entry name" value="MqnB"/>
    <property type="match status" value="1"/>
</dbReference>
<dbReference type="Pfam" id="PF01048">
    <property type="entry name" value="PNP_UDP_1"/>
    <property type="match status" value="1"/>
</dbReference>
<reference evidence="5" key="1">
    <citation type="submission" date="2018-08" db="EMBL/GenBank/DDBJ databases">
        <authorList>
            <person name="Chevrot R."/>
        </authorList>
    </citation>
    <scope>NUCLEOTIDE SEQUENCE [LARGE SCALE GENOMIC DNA]</scope>
</reference>
<dbReference type="GO" id="GO:0009116">
    <property type="term" value="P:nucleoside metabolic process"/>
    <property type="evidence" value="ECO:0007669"/>
    <property type="project" value="InterPro"/>
</dbReference>
<dbReference type="GO" id="GO:0008782">
    <property type="term" value="F:adenosylhomocysteine nucleosidase activity"/>
    <property type="evidence" value="ECO:0007669"/>
    <property type="project" value="TreeGrafter"/>
</dbReference>
<comment type="catalytic activity">
    <reaction evidence="1">
        <text>futalosine + H2O = dehypoxanthine futalosine + hypoxanthine</text>
        <dbReference type="Rhea" id="RHEA:25904"/>
        <dbReference type="ChEBI" id="CHEBI:15377"/>
        <dbReference type="ChEBI" id="CHEBI:17368"/>
        <dbReference type="ChEBI" id="CHEBI:58863"/>
        <dbReference type="ChEBI" id="CHEBI:58864"/>
        <dbReference type="EC" id="3.2.2.26"/>
    </reaction>
</comment>
<dbReference type="UniPathway" id="UPA00079"/>
<dbReference type="InterPro" id="IPR000845">
    <property type="entry name" value="Nucleoside_phosphorylase_d"/>
</dbReference>
<dbReference type="EMBL" id="LS992241">
    <property type="protein sequence ID" value="SYX81895.1"/>
    <property type="molecule type" value="Genomic_DNA"/>
</dbReference>
<proteinExistence type="inferred from homology"/>
<keyword evidence="4" id="KW-0326">Glycosidase</keyword>
<dbReference type="GO" id="GO:0019284">
    <property type="term" value="P:L-methionine salvage from S-adenosylmethionine"/>
    <property type="evidence" value="ECO:0007669"/>
    <property type="project" value="TreeGrafter"/>
</dbReference>
<feature type="domain" description="Nucleoside phosphorylase" evidence="3">
    <location>
        <begin position="52"/>
        <end position="236"/>
    </location>
</feature>
<dbReference type="PANTHER" id="PTHR46832:SF2">
    <property type="entry name" value="FUTALOSINE HYDROLASE"/>
    <property type="match status" value="1"/>
</dbReference>
<evidence type="ECO:0000259" key="3">
    <source>
        <dbReference type="Pfam" id="PF01048"/>
    </source>
</evidence>
<comment type="similarity">
    <text evidence="1">Belongs to the PNP/UDP phosphorylase family. Futalosine hydrolase subfamily.</text>
</comment>
<accession>A0A383R459</accession>
<dbReference type="SUPFAM" id="SSF53167">
    <property type="entry name" value="Purine and uridine phosphorylases"/>
    <property type="match status" value="1"/>
</dbReference>
<organism evidence="4 5">
    <name type="scientific">Paenibacillus alvei</name>
    <name type="common">Bacillus alvei</name>
    <dbReference type="NCBI Taxonomy" id="44250"/>
    <lineage>
        <taxon>Bacteria</taxon>
        <taxon>Bacillati</taxon>
        <taxon>Bacillota</taxon>
        <taxon>Bacilli</taxon>
        <taxon>Bacillales</taxon>
        <taxon>Paenibacillaceae</taxon>
        <taxon>Paenibacillus</taxon>
    </lineage>
</organism>
<dbReference type="EC" id="3.2.2.26" evidence="1 2"/>
<dbReference type="GO" id="GO:0005829">
    <property type="term" value="C:cytosol"/>
    <property type="evidence" value="ECO:0007669"/>
    <property type="project" value="TreeGrafter"/>
</dbReference>
<name>A0A383R459_PAEAL</name>
<keyword evidence="1" id="KW-0474">Menaquinone biosynthesis</keyword>
<protein>
    <recommendedName>
        <fullName evidence="1 2">Futalosine hydrolase</fullName>
        <shortName evidence="1">FL hydrolase</shortName>
        <ecNumber evidence="1 2">3.2.2.26</ecNumber>
    </recommendedName>
    <alternativeName>
        <fullName evidence="1">Futalosine nucleosidase</fullName>
    </alternativeName>
    <alternativeName>
        <fullName evidence="1">Menaquinone biosynthetic enzyme MqnB</fullName>
    </alternativeName>
</protein>
<dbReference type="GO" id="GO:0009234">
    <property type="term" value="P:menaquinone biosynthetic process"/>
    <property type="evidence" value="ECO:0007669"/>
    <property type="project" value="UniProtKB-UniRule"/>
</dbReference>
<dbReference type="CDD" id="cd17766">
    <property type="entry name" value="futalosine_nucleosidase_MqnB"/>
    <property type="match status" value="1"/>
</dbReference>
<dbReference type="RefSeq" id="WP_420029221.1">
    <property type="nucleotide sequence ID" value="NZ_LS992241.1"/>
</dbReference>
<dbReference type="AlphaFoldDB" id="A0A383R459"/>
<comment type="pathway">
    <text evidence="1">Quinol/quinone metabolism; menaquinone biosynthesis.</text>
</comment>
<dbReference type="Gene3D" id="3.40.50.1580">
    <property type="entry name" value="Nucleoside phosphorylase domain"/>
    <property type="match status" value="1"/>
</dbReference>
<dbReference type="PANTHER" id="PTHR46832">
    <property type="entry name" value="5'-METHYLTHIOADENOSINE/S-ADENOSYLHOMOCYSTEINE NUCLEOSIDASE"/>
    <property type="match status" value="1"/>
</dbReference>
<dbReference type="InterPro" id="IPR035994">
    <property type="entry name" value="Nucleoside_phosphorylase_sf"/>
</dbReference>
<evidence type="ECO:0000256" key="1">
    <source>
        <dbReference type="HAMAP-Rule" id="MF_00991"/>
    </source>
</evidence>
<evidence type="ECO:0000313" key="4">
    <source>
        <dbReference type="EMBL" id="SYX81895.1"/>
    </source>
</evidence>
<evidence type="ECO:0000256" key="2">
    <source>
        <dbReference type="NCBIfam" id="TIGR03664"/>
    </source>
</evidence>
<dbReference type="NCBIfam" id="NF006087">
    <property type="entry name" value="PRK08236.1"/>
    <property type="match status" value="1"/>
</dbReference>
<evidence type="ECO:0000313" key="5">
    <source>
        <dbReference type="Proteomes" id="UP000304148"/>
    </source>
</evidence>
<dbReference type="Proteomes" id="UP000304148">
    <property type="component" value="Chromosome"/>
</dbReference>
<dbReference type="InterPro" id="IPR019963">
    <property type="entry name" value="FL_hydrolase_MqnB"/>
</dbReference>
<gene>
    <name evidence="1 4" type="primary">mqnB</name>
    <name evidence="4" type="ORF">PBLR_10314</name>
</gene>
<keyword evidence="1 4" id="KW-0378">Hydrolase</keyword>
<dbReference type="NCBIfam" id="TIGR03664">
    <property type="entry name" value="fut_nucase"/>
    <property type="match status" value="1"/>
</dbReference>